<name>A0ACB8SQN0_9AGAM</name>
<sequence>MSAVAIGTVITPIRPDRVTVVEVPRDRVAPSNPFNDGGVSVAIKMESGPAILPEPLPTIVVHAPDSEGTEATGTAPKNEEWSDNDRKSVLQVQARTPRALVIFRQQDSASNAVKGPLGLALPRKQNLIKNTGAYTSWYTHTGDRAIARPPMLHESLVVEIGDIFIYKYASKTFKMEVQQIWVLLKGDDREFRWVEAIVQHTRHPVLGDRILAFRQSNLMVPTWVLANTLRRFTKHPVVVKPGEGSGFL</sequence>
<evidence type="ECO:0000313" key="2">
    <source>
        <dbReference type="Proteomes" id="UP000814140"/>
    </source>
</evidence>
<organism evidence="1 2">
    <name type="scientific">Artomyces pyxidatus</name>
    <dbReference type="NCBI Taxonomy" id="48021"/>
    <lineage>
        <taxon>Eukaryota</taxon>
        <taxon>Fungi</taxon>
        <taxon>Dikarya</taxon>
        <taxon>Basidiomycota</taxon>
        <taxon>Agaricomycotina</taxon>
        <taxon>Agaricomycetes</taxon>
        <taxon>Russulales</taxon>
        <taxon>Auriscalpiaceae</taxon>
        <taxon>Artomyces</taxon>
    </lineage>
</organism>
<keyword evidence="2" id="KW-1185">Reference proteome</keyword>
<evidence type="ECO:0000313" key="1">
    <source>
        <dbReference type="EMBL" id="KAI0058226.1"/>
    </source>
</evidence>
<proteinExistence type="predicted"/>
<reference evidence="1" key="1">
    <citation type="submission" date="2021-03" db="EMBL/GenBank/DDBJ databases">
        <authorList>
            <consortium name="DOE Joint Genome Institute"/>
            <person name="Ahrendt S."/>
            <person name="Looney B.P."/>
            <person name="Miyauchi S."/>
            <person name="Morin E."/>
            <person name="Drula E."/>
            <person name="Courty P.E."/>
            <person name="Chicoki N."/>
            <person name="Fauchery L."/>
            <person name="Kohler A."/>
            <person name="Kuo A."/>
            <person name="Labutti K."/>
            <person name="Pangilinan J."/>
            <person name="Lipzen A."/>
            <person name="Riley R."/>
            <person name="Andreopoulos W."/>
            <person name="He G."/>
            <person name="Johnson J."/>
            <person name="Barry K.W."/>
            <person name="Grigoriev I.V."/>
            <person name="Nagy L."/>
            <person name="Hibbett D."/>
            <person name="Henrissat B."/>
            <person name="Matheny P.B."/>
            <person name="Labbe J."/>
            <person name="Martin F."/>
        </authorList>
    </citation>
    <scope>NUCLEOTIDE SEQUENCE</scope>
    <source>
        <strain evidence="1">HHB10654</strain>
    </source>
</reference>
<gene>
    <name evidence="1" type="ORF">BV25DRAFT_1919439</name>
</gene>
<reference evidence="1" key="2">
    <citation type="journal article" date="2022" name="New Phytol.">
        <title>Evolutionary transition to the ectomycorrhizal habit in the genomes of a hyperdiverse lineage of mushroom-forming fungi.</title>
        <authorList>
            <person name="Looney B."/>
            <person name="Miyauchi S."/>
            <person name="Morin E."/>
            <person name="Drula E."/>
            <person name="Courty P.E."/>
            <person name="Kohler A."/>
            <person name="Kuo A."/>
            <person name="LaButti K."/>
            <person name="Pangilinan J."/>
            <person name="Lipzen A."/>
            <person name="Riley R."/>
            <person name="Andreopoulos W."/>
            <person name="He G."/>
            <person name="Johnson J."/>
            <person name="Nolan M."/>
            <person name="Tritt A."/>
            <person name="Barry K.W."/>
            <person name="Grigoriev I.V."/>
            <person name="Nagy L.G."/>
            <person name="Hibbett D."/>
            <person name="Henrissat B."/>
            <person name="Matheny P.B."/>
            <person name="Labbe J."/>
            <person name="Martin F.M."/>
        </authorList>
    </citation>
    <scope>NUCLEOTIDE SEQUENCE</scope>
    <source>
        <strain evidence="1">HHB10654</strain>
    </source>
</reference>
<dbReference type="Proteomes" id="UP000814140">
    <property type="component" value="Unassembled WGS sequence"/>
</dbReference>
<accession>A0ACB8SQN0</accession>
<dbReference type="EMBL" id="MU277237">
    <property type="protein sequence ID" value="KAI0058226.1"/>
    <property type="molecule type" value="Genomic_DNA"/>
</dbReference>
<comment type="caution">
    <text evidence="1">The sequence shown here is derived from an EMBL/GenBank/DDBJ whole genome shotgun (WGS) entry which is preliminary data.</text>
</comment>
<protein>
    <submittedName>
        <fullName evidence="1">Uncharacterized protein</fullName>
    </submittedName>
</protein>